<proteinExistence type="predicted"/>
<name>A0A8J3F292_9BURK</name>
<dbReference type="RefSeq" id="WP_188381755.1">
    <property type="nucleotide sequence ID" value="NZ_BMDI01000002.1"/>
</dbReference>
<accession>A0A8J3F292</accession>
<reference evidence="3" key="1">
    <citation type="journal article" date="2019" name="Int. J. Syst. Evol. Microbiol.">
        <title>The Global Catalogue of Microorganisms (GCM) 10K type strain sequencing project: providing services to taxonomists for standard genome sequencing and annotation.</title>
        <authorList>
            <consortium name="The Broad Institute Genomics Platform"/>
            <consortium name="The Broad Institute Genome Sequencing Center for Infectious Disease"/>
            <person name="Wu L."/>
            <person name="Ma J."/>
        </authorList>
    </citation>
    <scope>NUCLEOTIDE SEQUENCE [LARGE SCALE GENOMIC DNA]</scope>
    <source>
        <strain evidence="3">CCM 2767</strain>
    </source>
</reference>
<sequence length="60" mass="6824">MSKTNHELTHRILSMSSQAEEKHHGDNDRETVAETQEAADKRESHIHVVPFNPVQTGSFQ</sequence>
<feature type="region of interest" description="Disordered" evidence="1">
    <location>
        <begin position="1"/>
        <end position="60"/>
    </location>
</feature>
<comment type="caution">
    <text evidence="2">The sequence shown here is derived from an EMBL/GenBank/DDBJ whole genome shotgun (WGS) entry which is preliminary data.</text>
</comment>
<feature type="compositionally biased region" description="Basic and acidic residues" evidence="1">
    <location>
        <begin position="19"/>
        <end position="46"/>
    </location>
</feature>
<evidence type="ECO:0000256" key="1">
    <source>
        <dbReference type="SAM" id="MobiDB-lite"/>
    </source>
</evidence>
<dbReference type="Proteomes" id="UP000642180">
    <property type="component" value="Unassembled WGS sequence"/>
</dbReference>
<evidence type="ECO:0000313" key="3">
    <source>
        <dbReference type="Proteomes" id="UP000642180"/>
    </source>
</evidence>
<evidence type="ECO:0000313" key="2">
    <source>
        <dbReference type="EMBL" id="GGI20832.1"/>
    </source>
</evidence>
<gene>
    <name evidence="2" type="ORF">GCM10008066_26000</name>
</gene>
<protein>
    <submittedName>
        <fullName evidence="2">Uncharacterized protein</fullName>
    </submittedName>
</protein>
<feature type="compositionally biased region" description="Basic and acidic residues" evidence="1">
    <location>
        <begin position="1"/>
        <end position="10"/>
    </location>
</feature>
<keyword evidence="3" id="KW-1185">Reference proteome</keyword>
<dbReference type="EMBL" id="BMDI01000002">
    <property type="protein sequence ID" value="GGI20832.1"/>
    <property type="molecule type" value="Genomic_DNA"/>
</dbReference>
<dbReference type="AlphaFoldDB" id="A0A8J3F292"/>
<organism evidence="2 3">
    <name type="scientific">Oxalicibacterium faecigallinarum</name>
    <dbReference type="NCBI Taxonomy" id="573741"/>
    <lineage>
        <taxon>Bacteria</taxon>
        <taxon>Pseudomonadati</taxon>
        <taxon>Pseudomonadota</taxon>
        <taxon>Betaproteobacteria</taxon>
        <taxon>Burkholderiales</taxon>
        <taxon>Oxalobacteraceae</taxon>
        <taxon>Oxalicibacterium</taxon>
    </lineage>
</organism>